<feature type="domain" description="Glycosyltransferase subfamily 4-like N-terminal" evidence="3">
    <location>
        <begin position="82"/>
        <end position="161"/>
    </location>
</feature>
<sequence>MTHVTAIHQFHHGVDIGDGVTNSMLFIRKLLRSMGFESEIFAVNIPSRLQSVVKPYHGLEAYSADTTRLLQHHSMGHELGEWINKLAIPRVLVYHNITPSEFFSPGSDYRRYAELGREQLRQWRESFEGVIAVSEYNAEDLAELGYAREQVSVIPLLVDMDNLGTSEPPRPALSQTLHPSLQVRPALLFVGRIVENKRQHLLLEMLWYLHRMSERNQQPLPMLIIAGGGDTTPYGHFIRQRAHQLHLDDSLIMPGKVDDELLQALYQHSDAFVCASAHEGFGMPLLEAMVAGCPVVAMNTSNIPHTLGEGGLVLNEQDPATMAAAVGLLLEDAELRRSVQEGQQRSLGRYQPSLLAEQLKSWLHTTLNITPPGSTTDVQGS</sequence>
<dbReference type="EMBL" id="JBITWC010000032">
    <property type="protein sequence ID" value="MFI8751590.1"/>
    <property type="molecule type" value="Genomic_DNA"/>
</dbReference>
<accession>A0ABW8BWI6</accession>
<dbReference type="Proteomes" id="UP001614338">
    <property type="component" value="Unassembled WGS sequence"/>
</dbReference>
<protein>
    <submittedName>
        <fullName evidence="4">Glycosyltransferase</fullName>
        <ecNumber evidence="4">2.4.-.-</ecNumber>
    </submittedName>
</protein>
<reference evidence="4 5" key="1">
    <citation type="submission" date="2024-10" db="EMBL/GenBank/DDBJ databases">
        <title>The Natural Products Discovery Center: Release of the First 8490 Sequenced Strains for Exploring Actinobacteria Biosynthetic Diversity.</title>
        <authorList>
            <person name="Kalkreuter E."/>
            <person name="Kautsar S.A."/>
            <person name="Yang D."/>
            <person name="Bader C.D."/>
            <person name="Teijaro C.N."/>
            <person name="Fluegel L."/>
            <person name="Davis C.M."/>
            <person name="Simpson J.R."/>
            <person name="Lauterbach L."/>
            <person name="Steele A.D."/>
            <person name="Gui C."/>
            <person name="Meng S."/>
            <person name="Li G."/>
            <person name="Viehrig K."/>
            <person name="Ye F."/>
            <person name="Su P."/>
            <person name="Kiefer A.F."/>
            <person name="Nichols A."/>
            <person name="Cepeda A.J."/>
            <person name="Yan W."/>
            <person name="Fan B."/>
            <person name="Jiang Y."/>
            <person name="Adhikari A."/>
            <person name="Zheng C.-J."/>
            <person name="Schuster L."/>
            <person name="Cowan T.M."/>
            <person name="Smanski M.J."/>
            <person name="Chevrette M.G."/>
            <person name="De Carvalho L.P.S."/>
            <person name="Shen B."/>
        </authorList>
    </citation>
    <scope>NUCLEOTIDE SEQUENCE [LARGE SCALE GENOMIC DNA]</scope>
    <source>
        <strain evidence="4 5">NPDC077409</strain>
    </source>
</reference>
<organism evidence="4 5">
    <name type="scientific">Vreelandella lionensis</name>
    <dbReference type="NCBI Taxonomy" id="1144478"/>
    <lineage>
        <taxon>Bacteria</taxon>
        <taxon>Pseudomonadati</taxon>
        <taxon>Pseudomonadota</taxon>
        <taxon>Gammaproteobacteria</taxon>
        <taxon>Oceanospirillales</taxon>
        <taxon>Halomonadaceae</taxon>
        <taxon>Vreelandella</taxon>
    </lineage>
</organism>
<dbReference type="SUPFAM" id="SSF53756">
    <property type="entry name" value="UDP-Glycosyltransferase/glycogen phosphorylase"/>
    <property type="match status" value="1"/>
</dbReference>
<dbReference type="Gene3D" id="3.40.50.2000">
    <property type="entry name" value="Glycogen Phosphorylase B"/>
    <property type="match status" value="2"/>
</dbReference>
<dbReference type="Pfam" id="PF13439">
    <property type="entry name" value="Glyco_transf_4"/>
    <property type="match status" value="1"/>
</dbReference>
<dbReference type="InterPro" id="IPR028098">
    <property type="entry name" value="Glyco_trans_4-like_N"/>
</dbReference>
<dbReference type="GO" id="GO:0016757">
    <property type="term" value="F:glycosyltransferase activity"/>
    <property type="evidence" value="ECO:0007669"/>
    <property type="project" value="UniProtKB-KW"/>
</dbReference>
<keyword evidence="5" id="KW-1185">Reference proteome</keyword>
<evidence type="ECO:0000313" key="4">
    <source>
        <dbReference type="EMBL" id="MFI8751590.1"/>
    </source>
</evidence>
<dbReference type="PANTHER" id="PTHR46401">
    <property type="entry name" value="GLYCOSYLTRANSFERASE WBBK-RELATED"/>
    <property type="match status" value="1"/>
</dbReference>
<proteinExistence type="predicted"/>
<dbReference type="InterPro" id="IPR001296">
    <property type="entry name" value="Glyco_trans_1"/>
</dbReference>
<evidence type="ECO:0000259" key="2">
    <source>
        <dbReference type="Pfam" id="PF00534"/>
    </source>
</evidence>
<name>A0ABW8BWI6_9GAMM</name>
<dbReference type="EC" id="2.4.-.-" evidence="4"/>
<evidence type="ECO:0000256" key="1">
    <source>
        <dbReference type="ARBA" id="ARBA00022679"/>
    </source>
</evidence>
<dbReference type="PANTHER" id="PTHR46401:SF2">
    <property type="entry name" value="GLYCOSYLTRANSFERASE WBBK-RELATED"/>
    <property type="match status" value="1"/>
</dbReference>
<dbReference type="Pfam" id="PF00534">
    <property type="entry name" value="Glycos_transf_1"/>
    <property type="match status" value="1"/>
</dbReference>
<feature type="domain" description="Glycosyl transferase family 1" evidence="2">
    <location>
        <begin position="185"/>
        <end position="341"/>
    </location>
</feature>
<comment type="caution">
    <text evidence="4">The sequence shown here is derived from an EMBL/GenBank/DDBJ whole genome shotgun (WGS) entry which is preliminary data.</text>
</comment>
<gene>
    <name evidence="4" type="ORF">ACIGG6_16505</name>
</gene>
<evidence type="ECO:0000259" key="3">
    <source>
        <dbReference type="Pfam" id="PF13439"/>
    </source>
</evidence>
<keyword evidence="4" id="KW-0328">Glycosyltransferase</keyword>
<evidence type="ECO:0000313" key="5">
    <source>
        <dbReference type="Proteomes" id="UP001614338"/>
    </source>
</evidence>
<keyword evidence="1 4" id="KW-0808">Transferase</keyword>
<dbReference type="RefSeq" id="WP_399845988.1">
    <property type="nucleotide sequence ID" value="NZ_JBITWC010000032.1"/>
</dbReference>